<dbReference type="Proteomes" id="UP000789396">
    <property type="component" value="Unassembled WGS sequence"/>
</dbReference>
<evidence type="ECO:0000313" key="1">
    <source>
        <dbReference type="EMBL" id="CAG8810607.1"/>
    </source>
</evidence>
<dbReference type="AlphaFoldDB" id="A0A9N9K4C5"/>
<accession>A0A9N9K4C5</accession>
<evidence type="ECO:0000313" key="2">
    <source>
        <dbReference type="Proteomes" id="UP000789396"/>
    </source>
</evidence>
<feature type="non-terminal residue" evidence="1">
    <location>
        <position position="1"/>
    </location>
</feature>
<comment type="caution">
    <text evidence="1">The sequence shown here is derived from an EMBL/GenBank/DDBJ whole genome shotgun (WGS) entry which is preliminary data.</text>
</comment>
<name>A0A9N9K4C5_9GLOM</name>
<keyword evidence="2" id="KW-1185">Reference proteome</keyword>
<gene>
    <name evidence="1" type="ORF">RFULGI_LOCUS18713</name>
</gene>
<sequence>LKASMEARQRLREARVQMEKDKMQKYNTQEIGFNPNNPYRSNIEEVMQEEVTQDSN</sequence>
<proteinExistence type="predicted"/>
<organism evidence="1 2">
    <name type="scientific">Racocetra fulgida</name>
    <dbReference type="NCBI Taxonomy" id="60492"/>
    <lineage>
        <taxon>Eukaryota</taxon>
        <taxon>Fungi</taxon>
        <taxon>Fungi incertae sedis</taxon>
        <taxon>Mucoromycota</taxon>
        <taxon>Glomeromycotina</taxon>
        <taxon>Glomeromycetes</taxon>
        <taxon>Diversisporales</taxon>
        <taxon>Gigasporaceae</taxon>
        <taxon>Racocetra</taxon>
    </lineage>
</organism>
<protein>
    <submittedName>
        <fullName evidence="1">8999_t:CDS:1</fullName>
    </submittedName>
</protein>
<dbReference type="EMBL" id="CAJVPZ010084315">
    <property type="protein sequence ID" value="CAG8810607.1"/>
    <property type="molecule type" value="Genomic_DNA"/>
</dbReference>
<reference evidence="1" key="1">
    <citation type="submission" date="2021-06" db="EMBL/GenBank/DDBJ databases">
        <authorList>
            <person name="Kallberg Y."/>
            <person name="Tangrot J."/>
            <person name="Rosling A."/>
        </authorList>
    </citation>
    <scope>NUCLEOTIDE SEQUENCE</scope>
    <source>
        <strain evidence="1">IN212</strain>
    </source>
</reference>